<dbReference type="RefSeq" id="WP_028384687.1">
    <property type="nucleotide sequence ID" value="NZ_CAAAJG010000009.1"/>
</dbReference>
<dbReference type="InterPro" id="IPR036770">
    <property type="entry name" value="Ankyrin_rpt-contain_sf"/>
</dbReference>
<dbReference type="Proteomes" id="UP000254040">
    <property type="component" value="Unassembled WGS sequence"/>
</dbReference>
<dbReference type="InterPro" id="IPR002110">
    <property type="entry name" value="Ankyrin_rpt"/>
</dbReference>
<dbReference type="PROSITE" id="PS50088">
    <property type="entry name" value="ANK_REPEAT"/>
    <property type="match status" value="2"/>
</dbReference>
<dbReference type="Pfam" id="PF12796">
    <property type="entry name" value="Ank_2"/>
    <property type="match status" value="2"/>
</dbReference>
<dbReference type="Pfam" id="PF00023">
    <property type="entry name" value="Ank"/>
    <property type="match status" value="2"/>
</dbReference>
<name>A0A378JVV9_9GAMM</name>
<dbReference type="PROSITE" id="PS50297">
    <property type="entry name" value="ANK_REP_REGION"/>
    <property type="match status" value="2"/>
</dbReference>
<feature type="repeat" description="ANK" evidence="1">
    <location>
        <begin position="167"/>
        <end position="199"/>
    </location>
</feature>
<dbReference type="EMBL" id="LNYN01000014">
    <property type="protein sequence ID" value="KTD35575.1"/>
    <property type="molecule type" value="Genomic_DNA"/>
</dbReference>
<keyword evidence="4" id="KW-1185">Reference proteome</keyword>
<proteinExistence type="predicted"/>
<gene>
    <name evidence="2" type="ORF">Lmor_1022</name>
    <name evidence="3" type="ORF">NCTC12239_01663</name>
</gene>
<sequence length="632" mass="72176">MPTNQLKKLIMDTSRDNQLPAEERAKELMDEGANANECLLIAASYHRIEFIRWLIVYGKADVNFTGEYNRTPLIKATSEAWHYQYDPGCIRLLLDHGANPDLYTEDGQSPLLVTDNLELIKLLLEYRADPDHQDSEKMTCLMKNVGNPLIVECLLQHGAKPDLQNSEGQTALMLAIEIEQLDTISLLLTHNSSIDICDKDNQTAPHYALRRCRGNIFTMLCNYAPGIEGRYEMEMLPLLYHERFNKPLPKDINEIKNHRSPLIKAVEADDCPLVEKLIRAGADVNLRTNCRTAAIDYVKSAEILRLLFQHNAQITIPSASSSSVNYRNPIITIIGRKNRSLLEEYLKNDQAKAIINKSSYSMHTSGSTPLATALELASTYPDNQDYVEFVRLLLEAGADPLQKTDGRSIFLTPCSPELKELMTQALESRLNKTIEDHNLDKFRMMLVNTDYLEKSFILLDTYKDSLIPYDGTSQNQQAYQVWMNSQIFIYQAFYCIHEHAVSKGWACNLIIYNEYQSKACHFFRSHIIQSLSNLIPVPLTDEWVLASGIILKMIQNRQITVIPEARIREQKLSAEREQLLLHIIKTLNQSLNELSQLKITGYQTQDAWNIVKEYIEHILPEPEHDSPGMSMS</sequence>
<reference evidence="3 5" key="2">
    <citation type="submission" date="2018-06" db="EMBL/GenBank/DDBJ databases">
        <authorList>
            <consortium name="Pathogen Informatics"/>
            <person name="Doyle S."/>
        </authorList>
    </citation>
    <scope>NUCLEOTIDE SEQUENCE [LARGE SCALE GENOMIC DNA]</scope>
    <source>
        <strain evidence="3 5">NCTC12239</strain>
    </source>
</reference>
<dbReference type="Proteomes" id="UP000054985">
    <property type="component" value="Unassembled WGS sequence"/>
</dbReference>
<dbReference type="PANTHER" id="PTHR24118:SF99">
    <property type="entry name" value="POTE ANKYRIN DOMAIN FAMILY MEMBER 3C-RELATED"/>
    <property type="match status" value="1"/>
</dbReference>
<organism evidence="3 5">
    <name type="scientific">Legionella moravica</name>
    <dbReference type="NCBI Taxonomy" id="39962"/>
    <lineage>
        <taxon>Bacteria</taxon>
        <taxon>Pseudomonadati</taxon>
        <taxon>Pseudomonadota</taxon>
        <taxon>Gammaproteobacteria</taxon>
        <taxon>Legionellales</taxon>
        <taxon>Legionellaceae</taxon>
        <taxon>Legionella</taxon>
    </lineage>
</organism>
<dbReference type="SUPFAM" id="SSF48403">
    <property type="entry name" value="Ankyrin repeat"/>
    <property type="match status" value="2"/>
</dbReference>
<dbReference type="SMART" id="SM00248">
    <property type="entry name" value="ANK"/>
    <property type="match status" value="8"/>
</dbReference>
<evidence type="ECO:0000313" key="4">
    <source>
        <dbReference type="Proteomes" id="UP000054985"/>
    </source>
</evidence>
<dbReference type="Gene3D" id="1.25.40.20">
    <property type="entry name" value="Ankyrin repeat-containing domain"/>
    <property type="match status" value="3"/>
</dbReference>
<evidence type="ECO:0000256" key="1">
    <source>
        <dbReference type="PROSITE-ProRule" id="PRU00023"/>
    </source>
</evidence>
<feature type="repeat" description="ANK" evidence="1">
    <location>
        <begin position="257"/>
        <end position="289"/>
    </location>
</feature>
<protein>
    <submittedName>
        <fullName evidence="2">Ankyrin repeats (3 copies)</fullName>
    </submittedName>
    <submittedName>
        <fullName evidence="3">Uroporphyrinogen-III decarboxylase</fullName>
    </submittedName>
</protein>
<evidence type="ECO:0000313" key="3">
    <source>
        <dbReference type="EMBL" id="STX62724.1"/>
    </source>
</evidence>
<keyword evidence="1" id="KW-0040">ANK repeat</keyword>
<dbReference type="OrthoDB" id="9812708at2"/>
<dbReference type="PANTHER" id="PTHR24118">
    <property type="entry name" value="POTE ANKYRIN DOMAIN"/>
    <property type="match status" value="1"/>
</dbReference>
<evidence type="ECO:0000313" key="2">
    <source>
        <dbReference type="EMBL" id="KTD35575.1"/>
    </source>
</evidence>
<evidence type="ECO:0000313" key="5">
    <source>
        <dbReference type="Proteomes" id="UP000254040"/>
    </source>
</evidence>
<dbReference type="AlphaFoldDB" id="A0A378JVV9"/>
<reference evidence="2 4" key="1">
    <citation type="submission" date="2015-11" db="EMBL/GenBank/DDBJ databases">
        <title>Genomic analysis of 38 Legionella species identifies large and diverse effector repertoires.</title>
        <authorList>
            <person name="Burstein D."/>
            <person name="Amaro F."/>
            <person name="Zusman T."/>
            <person name="Lifshitz Z."/>
            <person name="Cohen O."/>
            <person name="Gilbert J.A."/>
            <person name="Pupko T."/>
            <person name="Shuman H.A."/>
            <person name="Segal G."/>
        </authorList>
    </citation>
    <scope>NUCLEOTIDE SEQUENCE [LARGE SCALE GENOMIC DNA]</scope>
    <source>
        <strain evidence="2 4">ATCC 43877</strain>
    </source>
</reference>
<dbReference type="EMBL" id="UGOG01000001">
    <property type="protein sequence ID" value="STX62724.1"/>
    <property type="molecule type" value="Genomic_DNA"/>
</dbReference>
<accession>A0A378JVV9</accession>
<dbReference type="STRING" id="39962.Lmor_1022"/>